<sequence length="164" mass="18605">MAFGKNIKYGSVTLDFIVECAKFLGKDMKKKETLRQVLHLIGFEVSVLNEETGLYVPCKIDRMDGVNVRCADKPYMFRTTTIFSGRLRDERDFPFVGIYDKVDVLDVNSAVGAALVNSLAFDIPSVEKVNTRKYTKREDRSDVVVMDLPEFDDMDDIFNLVKGA</sequence>
<accession>A0A060AMB2</accession>
<dbReference type="GeneID" id="19686973"/>
<dbReference type="EMBL" id="KC954774">
    <property type="protein sequence ID" value="AIA64752.1"/>
    <property type="molecule type" value="Genomic_DNA"/>
</dbReference>
<dbReference type="Proteomes" id="UP000026984">
    <property type="component" value="Segment"/>
</dbReference>
<protein>
    <submittedName>
        <fullName evidence="1">Uncharacterized protein</fullName>
    </submittedName>
</protein>
<proteinExistence type="predicted"/>
<evidence type="ECO:0000313" key="2">
    <source>
        <dbReference type="Proteomes" id="UP000026984"/>
    </source>
</evidence>
<keyword evidence="2" id="KW-1185">Reference proteome</keyword>
<evidence type="ECO:0000313" key="1">
    <source>
        <dbReference type="EMBL" id="AIA64752.1"/>
    </source>
</evidence>
<dbReference type="RefSeq" id="YP_009042459.1">
    <property type="nucleotide sequence ID" value="NC_024354.1"/>
</dbReference>
<name>A0A060AMB2_9CAUD</name>
<dbReference type="KEGG" id="vg:19686973"/>
<gene>
    <name evidence="1" type="ORF">CR8_222</name>
</gene>
<organism evidence="1 2">
    <name type="scientific">Cronobacter phage CR8</name>
    <dbReference type="NCBI Taxonomy" id="1327934"/>
    <lineage>
        <taxon>Viruses</taxon>
        <taxon>Duplodnaviria</taxon>
        <taxon>Heunggongvirae</taxon>
        <taxon>Uroviricota</taxon>
        <taxon>Caudoviricetes</taxon>
        <taxon>Vequintavirinae</taxon>
        <taxon>Certrevirus</taxon>
        <taxon>Certrevirus CR8</taxon>
    </lineage>
</organism>
<reference evidence="1 2" key="1">
    <citation type="submission" date="2013-04" db="EMBL/GenBank/DDBJ databases">
        <title>Complete Genome Sequence of Cronobacter sakazakii Bacteriophage CR8.</title>
        <authorList>
            <person name="Kim Y."/>
            <person name="Shin H."/>
            <person name="Ryu S."/>
        </authorList>
    </citation>
    <scope>NUCLEOTIDE SEQUENCE [LARGE SCALE GENOMIC DNA]</scope>
</reference>